<keyword evidence="3 5" id="KW-0732">Signal</keyword>
<evidence type="ECO:0000256" key="3">
    <source>
        <dbReference type="ARBA" id="ARBA00022729"/>
    </source>
</evidence>
<dbReference type="InterPro" id="IPR008966">
    <property type="entry name" value="Adhesion_dom_sf"/>
</dbReference>
<keyword evidence="7" id="KW-0614">Plasmid</keyword>
<evidence type="ECO:0000259" key="6">
    <source>
        <dbReference type="Pfam" id="PF00419"/>
    </source>
</evidence>
<geneLocation type="plasmid" evidence="7">
    <name>plasmindB</name>
</geneLocation>
<keyword evidence="4" id="KW-0281">Fimbrium</keyword>
<proteinExistence type="inferred from homology"/>
<evidence type="ECO:0000256" key="1">
    <source>
        <dbReference type="ARBA" id="ARBA00004561"/>
    </source>
</evidence>
<dbReference type="AlphaFoldDB" id="A0AAU7U4D4"/>
<dbReference type="RefSeq" id="WP_350262773.1">
    <property type="nucleotide sequence ID" value="NZ_CP158294.1"/>
</dbReference>
<dbReference type="Pfam" id="PF00419">
    <property type="entry name" value="Fimbrial"/>
    <property type="match status" value="1"/>
</dbReference>
<feature type="domain" description="Fimbrial-type adhesion" evidence="6">
    <location>
        <begin position="28"/>
        <end position="168"/>
    </location>
</feature>
<organism evidence="7">
    <name type="scientific">Pantoea sp. BJ2</name>
    <dbReference type="NCBI Taxonomy" id="3141322"/>
    <lineage>
        <taxon>Bacteria</taxon>
        <taxon>Pseudomonadati</taxon>
        <taxon>Pseudomonadota</taxon>
        <taxon>Gammaproteobacteria</taxon>
        <taxon>Enterobacterales</taxon>
        <taxon>Erwiniaceae</taxon>
        <taxon>Pantoea</taxon>
    </lineage>
</organism>
<protein>
    <submittedName>
        <fullName evidence="7">Fimbrial protein</fullName>
    </submittedName>
</protein>
<dbReference type="SUPFAM" id="SSF49401">
    <property type="entry name" value="Bacterial adhesins"/>
    <property type="match status" value="1"/>
</dbReference>
<comment type="similarity">
    <text evidence="2">Belongs to the fimbrial protein family.</text>
</comment>
<dbReference type="EMBL" id="CP158294">
    <property type="protein sequence ID" value="XBV47727.1"/>
    <property type="molecule type" value="Genomic_DNA"/>
</dbReference>
<feature type="signal peptide" evidence="5">
    <location>
        <begin position="1"/>
        <end position="22"/>
    </location>
</feature>
<dbReference type="PANTHER" id="PTHR33420">
    <property type="entry name" value="FIMBRIAL SUBUNIT ELFA-RELATED"/>
    <property type="match status" value="1"/>
</dbReference>
<dbReference type="InterPro" id="IPR000259">
    <property type="entry name" value="Adhesion_dom_fimbrial"/>
</dbReference>
<evidence type="ECO:0000313" key="7">
    <source>
        <dbReference type="EMBL" id="XBV47727.1"/>
    </source>
</evidence>
<dbReference type="Gene3D" id="2.60.40.1090">
    <property type="entry name" value="Fimbrial-type adhesion domain"/>
    <property type="match status" value="1"/>
</dbReference>
<reference evidence="7" key="1">
    <citation type="submission" date="2024-06" db="EMBL/GenBank/DDBJ databases">
        <title>Multiomics insights into the TNT degradation mechanism by Pantoea sp. BJ2 isolated from an ammunition destruction site.</title>
        <authorList>
            <person name="Luo J."/>
        </authorList>
    </citation>
    <scope>NUCLEOTIDE SEQUENCE</scope>
    <source>
        <strain evidence="7">BJ2</strain>
        <plasmid evidence="7">plasmindB</plasmid>
    </source>
</reference>
<dbReference type="GO" id="GO:0043709">
    <property type="term" value="P:cell adhesion involved in single-species biofilm formation"/>
    <property type="evidence" value="ECO:0007669"/>
    <property type="project" value="TreeGrafter"/>
</dbReference>
<dbReference type="InterPro" id="IPR050263">
    <property type="entry name" value="Bact_Fimbrial_Adh_Pro"/>
</dbReference>
<dbReference type="PANTHER" id="PTHR33420:SF3">
    <property type="entry name" value="FIMBRIAL SUBUNIT ELFA"/>
    <property type="match status" value="1"/>
</dbReference>
<dbReference type="GO" id="GO:0009289">
    <property type="term" value="C:pilus"/>
    <property type="evidence" value="ECO:0007669"/>
    <property type="project" value="UniProtKB-SubCell"/>
</dbReference>
<evidence type="ECO:0000256" key="2">
    <source>
        <dbReference type="ARBA" id="ARBA00006671"/>
    </source>
</evidence>
<accession>A0AAU7U4D4</accession>
<comment type="subcellular location">
    <subcellularLocation>
        <location evidence="1">Fimbrium</location>
    </subcellularLocation>
</comment>
<evidence type="ECO:0000256" key="5">
    <source>
        <dbReference type="SAM" id="SignalP"/>
    </source>
</evidence>
<feature type="chain" id="PRO_5043694811" evidence="5">
    <location>
        <begin position="23"/>
        <end position="169"/>
    </location>
</feature>
<evidence type="ECO:0000256" key="4">
    <source>
        <dbReference type="ARBA" id="ARBA00023263"/>
    </source>
</evidence>
<dbReference type="InterPro" id="IPR036937">
    <property type="entry name" value="Adhesion_dom_fimbrial_sf"/>
</dbReference>
<gene>
    <name evidence="7" type="ORF">AAF463_24210</name>
</gene>
<sequence length="169" mass="17046">MFKKIMLSAAIVAAMGTTAVQAATSGTISFEGSIVDATCTVDTSANITQTVNLGKQDAGDFDGVGTTVGQTPFSISLTDCNTDIDGASVTFSGDATTDGTLTTDNTTVGVEITQEDGTTVIPINQASAVISKSPDNSILLNFNAAYKALAATVTSGQANAQATATVNYN</sequence>
<name>A0AAU7U4D4_9GAMM</name>